<protein>
    <submittedName>
        <fullName evidence="1">Uncharacterized protein</fullName>
    </submittedName>
</protein>
<gene>
    <name evidence="1" type="ORF">GH714_033964</name>
</gene>
<sequence>MPTKQLVIRRPFAFLLSVQQLHWESEMFGGIQDVRVEDITTIDTKSGVRIKTFVEKEVISKASIWVHGLECLGVDIALGVDLMGGVSKDSFVGDAKRPPSNNDIEMGMQLPRSNSDMGMDAFNKQIQDVEKQVDKVSGLLKNLKLWPRISSIYFN</sequence>
<dbReference type="Proteomes" id="UP000467840">
    <property type="component" value="Chromosome 12"/>
</dbReference>
<evidence type="ECO:0000313" key="2">
    <source>
        <dbReference type="Proteomes" id="UP000467840"/>
    </source>
</evidence>
<dbReference type="EMBL" id="JAAGAX010000018">
    <property type="protein sequence ID" value="KAF2284976.1"/>
    <property type="molecule type" value="Genomic_DNA"/>
</dbReference>
<dbReference type="AlphaFoldDB" id="A0A6A6KA27"/>
<organism evidence="1 2">
    <name type="scientific">Hevea brasiliensis</name>
    <name type="common">Para rubber tree</name>
    <name type="synonym">Siphonia brasiliensis</name>
    <dbReference type="NCBI Taxonomy" id="3981"/>
    <lineage>
        <taxon>Eukaryota</taxon>
        <taxon>Viridiplantae</taxon>
        <taxon>Streptophyta</taxon>
        <taxon>Embryophyta</taxon>
        <taxon>Tracheophyta</taxon>
        <taxon>Spermatophyta</taxon>
        <taxon>Magnoliopsida</taxon>
        <taxon>eudicotyledons</taxon>
        <taxon>Gunneridae</taxon>
        <taxon>Pentapetalae</taxon>
        <taxon>rosids</taxon>
        <taxon>fabids</taxon>
        <taxon>Malpighiales</taxon>
        <taxon>Euphorbiaceae</taxon>
        <taxon>Crotonoideae</taxon>
        <taxon>Micrandreae</taxon>
        <taxon>Hevea</taxon>
    </lineage>
</organism>
<reference evidence="1 2" key="1">
    <citation type="journal article" date="2020" name="Mol. Plant">
        <title>The Chromosome-Based Rubber Tree Genome Provides New Insights into Spurge Genome Evolution and Rubber Biosynthesis.</title>
        <authorList>
            <person name="Liu J."/>
            <person name="Shi C."/>
            <person name="Shi C.C."/>
            <person name="Li W."/>
            <person name="Zhang Q.J."/>
            <person name="Zhang Y."/>
            <person name="Li K."/>
            <person name="Lu H.F."/>
            <person name="Shi C."/>
            <person name="Zhu S.T."/>
            <person name="Xiao Z.Y."/>
            <person name="Nan H."/>
            <person name="Yue Y."/>
            <person name="Zhu X.G."/>
            <person name="Wu Y."/>
            <person name="Hong X.N."/>
            <person name="Fan G.Y."/>
            <person name="Tong Y."/>
            <person name="Zhang D."/>
            <person name="Mao C.L."/>
            <person name="Liu Y.L."/>
            <person name="Hao S.J."/>
            <person name="Liu W.Q."/>
            <person name="Lv M.Q."/>
            <person name="Zhang H.B."/>
            <person name="Liu Y."/>
            <person name="Hu-Tang G.R."/>
            <person name="Wang J.P."/>
            <person name="Wang J.H."/>
            <person name="Sun Y.H."/>
            <person name="Ni S.B."/>
            <person name="Chen W.B."/>
            <person name="Zhang X.C."/>
            <person name="Jiao Y.N."/>
            <person name="Eichler E.E."/>
            <person name="Li G.H."/>
            <person name="Liu X."/>
            <person name="Gao L.Z."/>
        </authorList>
    </citation>
    <scope>NUCLEOTIDE SEQUENCE [LARGE SCALE GENOMIC DNA]</scope>
    <source>
        <strain evidence="2">cv. GT1</strain>
        <tissue evidence="1">Leaf</tissue>
    </source>
</reference>
<comment type="caution">
    <text evidence="1">The sequence shown here is derived from an EMBL/GenBank/DDBJ whole genome shotgun (WGS) entry which is preliminary data.</text>
</comment>
<name>A0A6A6KA27_HEVBR</name>
<accession>A0A6A6KA27</accession>
<evidence type="ECO:0000313" key="1">
    <source>
        <dbReference type="EMBL" id="KAF2284976.1"/>
    </source>
</evidence>
<keyword evidence="2" id="KW-1185">Reference proteome</keyword>
<proteinExistence type="predicted"/>